<organism evidence="1 2">
    <name type="scientific">Characodon lateralis</name>
    <dbReference type="NCBI Taxonomy" id="208331"/>
    <lineage>
        <taxon>Eukaryota</taxon>
        <taxon>Metazoa</taxon>
        <taxon>Chordata</taxon>
        <taxon>Craniata</taxon>
        <taxon>Vertebrata</taxon>
        <taxon>Euteleostomi</taxon>
        <taxon>Actinopterygii</taxon>
        <taxon>Neopterygii</taxon>
        <taxon>Teleostei</taxon>
        <taxon>Neoteleostei</taxon>
        <taxon>Acanthomorphata</taxon>
        <taxon>Ovalentaria</taxon>
        <taxon>Atherinomorphae</taxon>
        <taxon>Cyprinodontiformes</taxon>
        <taxon>Goodeidae</taxon>
        <taxon>Characodon</taxon>
    </lineage>
</organism>
<dbReference type="EMBL" id="JAHUTJ010050474">
    <property type="protein sequence ID" value="MED6284129.1"/>
    <property type="molecule type" value="Genomic_DNA"/>
</dbReference>
<dbReference type="Proteomes" id="UP001352852">
    <property type="component" value="Unassembled WGS sequence"/>
</dbReference>
<gene>
    <name evidence="1" type="ORF">CHARACLAT_016148</name>
</gene>
<sequence length="143" mass="16442">MPITAAYFLSLSEARTLRPSSARSLWETMLTSKHKEAVMEVRRHLVEAATKEKLPIKMSMGRVTPEQLCSYAKLFRSNWEALESHCGVLQLGLATAQMLRHPSLARWDSCLAFERLLLQVCAHLTQPYYPEVTHYKHLDYLPI</sequence>
<evidence type="ECO:0000313" key="1">
    <source>
        <dbReference type="EMBL" id="MED6284129.1"/>
    </source>
</evidence>
<reference evidence="1 2" key="1">
    <citation type="submission" date="2021-06" db="EMBL/GenBank/DDBJ databases">
        <authorList>
            <person name="Palmer J.M."/>
        </authorList>
    </citation>
    <scope>NUCLEOTIDE SEQUENCE [LARGE SCALE GENOMIC DNA]</scope>
    <source>
        <strain evidence="1 2">CL_MEX2019</strain>
        <tissue evidence="1">Muscle</tissue>
    </source>
</reference>
<name>A0ABU7EBY4_9TELE</name>
<proteinExistence type="predicted"/>
<evidence type="ECO:0000313" key="2">
    <source>
        <dbReference type="Proteomes" id="UP001352852"/>
    </source>
</evidence>
<protein>
    <submittedName>
        <fullName evidence="1">Uncharacterized protein</fullName>
    </submittedName>
</protein>
<comment type="caution">
    <text evidence="1">The sequence shown here is derived from an EMBL/GenBank/DDBJ whole genome shotgun (WGS) entry which is preliminary data.</text>
</comment>
<accession>A0ABU7EBY4</accession>
<keyword evidence="2" id="KW-1185">Reference proteome</keyword>